<comment type="caution">
    <text evidence="1">The sequence shown here is derived from an EMBL/GenBank/DDBJ whole genome shotgun (WGS) entry which is preliminary data.</text>
</comment>
<dbReference type="Pfam" id="PF25948">
    <property type="entry name" value="DUF7986"/>
    <property type="match status" value="1"/>
</dbReference>
<dbReference type="GeneID" id="301142443"/>
<reference evidence="1 2" key="1">
    <citation type="submission" date="2023-03" db="EMBL/GenBank/DDBJ databases">
        <title>Bacillus Genome Sequencing.</title>
        <authorList>
            <person name="Dunlap C."/>
        </authorList>
    </citation>
    <scope>NUCLEOTIDE SEQUENCE [LARGE SCALE GENOMIC DNA]</scope>
    <source>
        <strain evidence="1 2">NRS-1717</strain>
    </source>
</reference>
<protein>
    <submittedName>
        <fullName evidence="1">SEC-C metal-binding domain-containing protein</fullName>
    </submittedName>
</protein>
<evidence type="ECO:0000313" key="2">
    <source>
        <dbReference type="Proteomes" id="UP001342826"/>
    </source>
</evidence>
<keyword evidence="2" id="KW-1185">Reference proteome</keyword>
<dbReference type="Gene3D" id="3.10.450.50">
    <property type="match status" value="1"/>
</dbReference>
<dbReference type="RefSeq" id="WP_066233336.1">
    <property type="nucleotide sequence ID" value="NZ_JARTFS010000020.1"/>
</dbReference>
<organism evidence="1 2">
    <name type="scientific">Metabacillus fastidiosus</name>
    <dbReference type="NCBI Taxonomy" id="1458"/>
    <lineage>
        <taxon>Bacteria</taxon>
        <taxon>Bacillati</taxon>
        <taxon>Bacillota</taxon>
        <taxon>Bacilli</taxon>
        <taxon>Bacillales</taxon>
        <taxon>Bacillaceae</taxon>
        <taxon>Metabacillus</taxon>
    </lineage>
</organism>
<dbReference type="SUPFAM" id="SSF103642">
    <property type="entry name" value="Sec-C motif"/>
    <property type="match status" value="1"/>
</dbReference>
<dbReference type="InterPro" id="IPR004027">
    <property type="entry name" value="SEC_C_motif"/>
</dbReference>
<dbReference type="Proteomes" id="UP001342826">
    <property type="component" value="Unassembled WGS sequence"/>
</dbReference>
<evidence type="ECO:0000313" key="1">
    <source>
        <dbReference type="EMBL" id="MED4403913.1"/>
    </source>
</evidence>
<proteinExistence type="predicted"/>
<dbReference type="Pfam" id="PF02810">
    <property type="entry name" value="SEC-C"/>
    <property type="match status" value="1"/>
</dbReference>
<gene>
    <name evidence="1" type="ORF">P9271_21675</name>
</gene>
<name>A0ABU6P3I7_9BACI</name>
<dbReference type="EMBL" id="JARTFS010000020">
    <property type="protein sequence ID" value="MED4403913.1"/>
    <property type="molecule type" value="Genomic_DNA"/>
</dbReference>
<sequence length="378" mass="44203">MGISRNGPCFCGSGEKYKKCCMKKNVVSLDSIRDGELNQFQYELLEFAMNHYGEELSEITEDIISDQFLDGDEEELITFLLTVWGVFSFTIDDGQTIIDQFITQKKNEKSIRMSSLTQLTDWKNTFPSLCEVTRIINEREIEVKDIFTNEKRNVKLIEKDDTIQKDGLIIGFLVPYGKYYSYFTIFLDFPADETPDILAEIYELYEQAEYDDYSIFMRDLFPAILMKMVLGEVEEELSMEQLRWDNPKYEETALLFQKMMEEEELPEQIAHIGVMFWYLYCKRESPSIRKPEIYAAALHYFVDMNTPFPSFYTDTELSDLYGVRLAAMLTAYRGLEDSLADEIQEMDHLLEYGPPLHDIVEGALHLENNLLPFIPRKK</sequence>
<dbReference type="InterPro" id="IPR058292">
    <property type="entry name" value="DUF7986"/>
</dbReference>
<accession>A0ABU6P3I7</accession>